<comment type="caution">
    <text evidence="1">The sequence shown here is derived from an EMBL/GenBank/DDBJ whole genome shotgun (WGS) entry which is preliminary data.</text>
</comment>
<proteinExistence type="predicted"/>
<dbReference type="AlphaFoldDB" id="A0A0F9LDB8"/>
<sequence length="119" mass="13685">MSESESEFEGVALTDEFMQQLFDNIAHHESYKPYKGELEQFFRSRIWQIIQEETAPILAGMFISLLKTPMTESRHAEIASAINIMRYWLNLENNMFAARERALSLGAKQAGGESWTPQP</sequence>
<accession>A0A0F9LDB8</accession>
<gene>
    <name evidence="1" type="ORF">LCGC14_1594770</name>
</gene>
<evidence type="ECO:0000313" key="1">
    <source>
        <dbReference type="EMBL" id="KKM25460.1"/>
    </source>
</evidence>
<reference evidence="1" key="1">
    <citation type="journal article" date="2015" name="Nature">
        <title>Complex archaea that bridge the gap between prokaryotes and eukaryotes.</title>
        <authorList>
            <person name="Spang A."/>
            <person name="Saw J.H."/>
            <person name="Jorgensen S.L."/>
            <person name="Zaremba-Niedzwiedzka K."/>
            <person name="Martijn J."/>
            <person name="Lind A.E."/>
            <person name="van Eijk R."/>
            <person name="Schleper C."/>
            <person name="Guy L."/>
            <person name="Ettema T.J."/>
        </authorList>
    </citation>
    <scope>NUCLEOTIDE SEQUENCE</scope>
</reference>
<organism evidence="1">
    <name type="scientific">marine sediment metagenome</name>
    <dbReference type="NCBI Taxonomy" id="412755"/>
    <lineage>
        <taxon>unclassified sequences</taxon>
        <taxon>metagenomes</taxon>
        <taxon>ecological metagenomes</taxon>
    </lineage>
</organism>
<dbReference type="EMBL" id="LAZR01012714">
    <property type="protein sequence ID" value="KKM25460.1"/>
    <property type="molecule type" value="Genomic_DNA"/>
</dbReference>
<protein>
    <submittedName>
        <fullName evidence="1">Uncharacterized protein</fullName>
    </submittedName>
</protein>
<name>A0A0F9LDB8_9ZZZZ</name>